<dbReference type="EMBL" id="PKPP01003186">
    <property type="protein sequence ID" value="PWA70761.1"/>
    <property type="molecule type" value="Genomic_DNA"/>
</dbReference>
<accession>A0A2U1NB84</accession>
<dbReference type="OrthoDB" id="642536at2759"/>
<dbReference type="STRING" id="35608.A0A2U1NB84"/>
<dbReference type="PANTHER" id="PTHR44259:SF108">
    <property type="entry name" value="F-BOX PROTEIN SKIP23-LIKE"/>
    <property type="match status" value="1"/>
</dbReference>
<evidence type="ECO:0000313" key="2">
    <source>
        <dbReference type="EMBL" id="PWA70761.1"/>
    </source>
</evidence>
<name>A0A2U1NB84_ARTAN</name>
<protein>
    <recommendedName>
        <fullName evidence="1">KIB1-4 beta-propeller domain-containing protein</fullName>
    </recommendedName>
</protein>
<feature type="domain" description="KIB1-4 beta-propeller" evidence="1">
    <location>
        <begin position="76"/>
        <end position="341"/>
    </location>
</feature>
<keyword evidence="3" id="KW-1185">Reference proteome</keyword>
<proteinExistence type="predicted"/>
<dbReference type="AlphaFoldDB" id="A0A2U1NB84"/>
<dbReference type="InterPro" id="IPR050942">
    <property type="entry name" value="F-box_BR-signaling"/>
</dbReference>
<reference evidence="2 3" key="1">
    <citation type="journal article" date="2018" name="Mol. Plant">
        <title>The genome of Artemisia annua provides insight into the evolution of Asteraceae family and artemisinin biosynthesis.</title>
        <authorList>
            <person name="Shen Q."/>
            <person name="Zhang L."/>
            <person name="Liao Z."/>
            <person name="Wang S."/>
            <person name="Yan T."/>
            <person name="Shi P."/>
            <person name="Liu M."/>
            <person name="Fu X."/>
            <person name="Pan Q."/>
            <person name="Wang Y."/>
            <person name="Lv Z."/>
            <person name="Lu X."/>
            <person name="Zhang F."/>
            <person name="Jiang W."/>
            <person name="Ma Y."/>
            <person name="Chen M."/>
            <person name="Hao X."/>
            <person name="Li L."/>
            <person name="Tang Y."/>
            <person name="Lv G."/>
            <person name="Zhou Y."/>
            <person name="Sun X."/>
            <person name="Brodelius P.E."/>
            <person name="Rose J.K.C."/>
            <person name="Tang K."/>
        </authorList>
    </citation>
    <scope>NUCLEOTIDE SEQUENCE [LARGE SCALE GENOMIC DNA]</scope>
    <source>
        <strain evidence="3">cv. Huhao1</strain>
        <tissue evidence="2">Leaf</tissue>
    </source>
</reference>
<evidence type="ECO:0000259" key="1">
    <source>
        <dbReference type="Pfam" id="PF03478"/>
    </source>
</evidence>
<gene>
    <name evidence="2" type="ORF">CTI12_AA279960</name>
</gene>
<dbReference type="PANTHER" id="PTHR44259">
    <property type="entry name" value="OS07G0183000 PROTEIN-RELATED"/>
    <property type="match status" value="1"/>
</dbReference>
<dbReference type="Pfam" id="PF03478">
    <property type="entry name" value="Beta-prop_KIB1-4"/>
    <property type="match status" value="1"/>
</dbReference>
<evidence type="ECO:0000313" key="3">
    <source>
        <dbReference type="Proteomes" id="UP000245207"/>
    </source>
</evidence>
<sequence length="368" mass="42237">MGWSNMLPEVLDVIARKHIVFYEDYHSFAGVCKSWHTVALKAAKEVAKGNGAPSRLPSLMLSEETKDKKCREIYLLSNKTIREIRLPQVYGKLCMSSCGWLLTVANDHSSQLINPLSREIFELPKVDTFPRSDIKIWYDSIKKLLFIAELSLVVVVWGYQEKLGYCRIGDNKWTPVDNAGSTIMDITYYNRQVYIFDFHFAVKVWDVHGEDPTKIVVLHSHVPADFYADDAEDLRIAYILGLDDGERKRLLVVSRKGVIDQDEDDYETNFLRVWDFDLEDREWSKVSDLGNKTLFVGHSSSFWIEDTTGVIKGNCIYFTDDVVEAYRESQYGGGEDMGTYDLSDESIARHFTGESHSHLTPPIWLQSM</sequence>
<comment type="caution">
    <text evidence="2">The sequence shown here is derived from an EMBL/GenBank/DDBJ whole genome shotgun (WGS) entry which is preliminary data.</text>
</comment>
<dbReference type="Proteomes" id="UP000245207">
    <property type="component" value="Unassembled WGS sequence"/>
</dbReference>
<organism evidence="2 3">
    <name type="scientific">Artemisia annua</name>
    <name type="common">Sweet wormwood</name>
    <dbReference type="NCBI Taxonomy" id="35608"/>
    <lineage>
        <taxon>Eukaryota</taxon>
        <taxon>Viridiplantae</taxon>
        <taxon>Streptophyta</taxon>
        <taxon>Embryophyta</taxon>
        <taxon>Tracheophyta</taxon>
        <taxon>Spermatophyta</taxon>
        <taxon>Magnoliopsida</taxon>
        <taxon>eudicotyledons</taxon>
        <taxon>Gunneridae</taxon>
        <taxon>Pentapetalae</taxon>
        <taxon>asterids</taxon>
        <taxon>campanulids</taxon>
        <taxon>Asterales</taxon>
        <taxon>Asteraceae</taxon>
        <taxon>Asteroideae</taxon>
        <taxon>Anthemideae</taxon>
        <taxon>Artemisiinae</taxon>
        <taxon>Artemisia</taxon>
    </lineage>
</organism>
<dbReference type="InterPro" id="IPR005174">
    <property type="entry name" value="KIB1-4_b-propeller"/>
</dbReference>